<dbReference type="KEGG" id="paby:Ga0080574_TMP857"/>
<dbReference type="InterPro" id="IPR017581">
    <property type="entry name" value="AtpR-like"/>
</dbReference>
<reference evidence="2 3" key="1">
    <citation type="submission" date="2016-04" db="EMBL/GenBank/DDBJ databases">
        <title>Deep-sea bacteria in the southern Pacific.</title>
        <authorList>
            <person name="Tang K."/>
        </authorList>
    </citation>
    <scope>NUCLEOTIDE SEQUENCE [LARGE SCALE GENOMIC DNA]</scope>
    <source>
        <strain evidence="2 3">JLT2014</strain>
    </source>
</reference>
<dbReference type="STRING" id="1250539.Ga0080574_TMP857"/>
<protein>
    <submittedName>
        <fullName evidence="2">F1/F0 ATPase, subunit 2</fullName>
    </submittedName>
</protein>
<dbReference type="AlphaFoldDB" id="A0A1P8UP90"/>
<dbReference type="Pfam" id="PF12966">
    <property type="entry name" value="AtpR"/>
    <property type="match status" value="1"/>
</dbReference>
<keyword evidence="1" id="KW-1133">Transmembrane helix</keyword>
<accession>A0A1P8UP90</accession>
<dbReference type="EMBL" id="CP015093">
    <property type="protein sequence ID" value="APZ51191.1"/>
    <property type="molecule type" value="Genomic_DNA"/>
</dbReference>
<evidence type="ECO:0000313" key="2">
    <source>
        <dbReference type="EMBL" id="APZ51191.1"/>
    </source>
</evidence>
<dbReference type="RefSeq" id="WP_076695516.1">
    <property type="nucleotide sequence ID" value="NZ_CP015093.1"/>
</dbReference>
<proteinExistence type="predicted"/>
<keyword evidence="3" id="KW-1185">Reference proteome</keyword>
<keyword evidence="1" id="KW-0472">Membrane</keyword>
<evidence type="ECO:0000256" key="1">
    <source>
        <dbReference type="SAM" id="Phobius"/>
    </source>
</evidence>
<evidence type="ECO:0000313" key="3">
    <source>
        <dbReference type="Proteomes" id="UP000187059"/>
    </source>
</evidence>
<feature type="transmembrane region" description="Helical" evidence="1">
    <location>
        <begin position="55"/>
        <end position="82"/>
    </location>
</feature>
<gene>
    <name evidence="2" type="ORF">Ga0080574_TMP857</name>
</gene>
<sequence>MTTALTDLPLLSAALGLLAGLALGLFHFATLRRVTDLYLSGTAPARALAFQLARFALLIGALVLLAIAGAAPLLGGALGILLGRAIVLRRTREAP</sequence>
<dbReference type="Proteomes" id="UP000187059">
    <property type="component" value="Chromosome"/>
</dbReference>
<organism evidence="2 3">
    <name type="scientific">Salipiger abyssi</name>
    <dbReference type="NCBI Taxonomy" id="1250539"/>
    <lineage>
        <taxon>Bacteria</taxon>
        <taxon>Pseudomonadati</taxon>
        <taxon>Pseudomonadota</taxon>
        <taxon>Alphaproteobacteria</taxon>
        <taxon>Rhodobacterales</taxon>
        <taxon>Roseobacteraceae</taxon>
        <taxon>Salipiger</taxon>
    </lineage>
</organism>
<keyword evidence="1" id="KW-0812">Transmembrane</keyword>
<name>A0A1P8UP90_9RHOB</name>